<dbReference type="InterPro" id="IPR003754">
    <property type="entry name" value="4pyrrol_synth_uPrphyn_synth"/>
</dbReference>
<comment type="catalytic activity">
    <reaction evidence="8 9">
        <text>hydroxymethylbilane = uroporphyrinogen III + H2O</text>
        <dbReference type="Rhea" id="RHEA:18965"/>
        <dbReference type="ChEBI" id="CHEBI:15377"/>
        <dbReference type="ChEBI" id="CHEBI:57308"/>
        <dbReference type="ChEBI" id="CHEBI:57845"/>
        <dbReference type="EC" id="4.2.1.75"/>
    </reaction>
</comment>
<keyword evidence="4 9" id="KW-0456">Lyase</keyword>
<comment type="pathway">
    <text evidence="1 9">Porphyrin-containing compound metabolism; protoporphyrin-IX biosynthesis; coproporphyrinogen-III from 5-aminolevulinate: step 3/4.</text>
</comment>
<evidence type="ECO:0000256" key="4">
    <source>
        <dbReference type="ARBA" id="ARBA00023239"/>
    </source>
</evidence>
<dbReference type="Gene3D" id="3.40.50.10090">
    <property type="match status" value="2"/>
</dbReference>
<dbReference type="Pfam" id="PF02602">
    <property type="entry name" value="HEM4"/>
    <property type="match status" value="1"/>
</dbReference>
<sequence>MPAALAGRTILVTRPAAQADALCAAIEAQGGRAWRLPLLDIAPIEEAAEFADLARSLDDYDFAFFVSANAVNHGLAGVRAHRAWPPGPRAVTVGPGSAAALREAGFEQVLVPSARFDSEGVLALDEFAPAAIAGKRVLILRGDGGRELLGDALTARGAQVRCFTCYRRLAPEVDVPALAEASMQGRLDAITLTSSEAVRHLAAQLESAGESVLRVPVFAPHVRVADAARAAGFTHVVLTDAADAGLLAGLCAHFAAG</sequence>
<organism evidence="11 12">
    <name type="scientific">Niveibacterium microcysteis</name>
    <dbReference type="NCBI Taxonomy" id="2811415"/>
    <lineage>
        <taxon>Bacteria</taxon>
        <taxon>Pseudomonadati</taxon>
        <taxon>Pseudomonadota</taxon>
        <taxon>Betaproteobacteria</taxon>
        <taxon>Rhodocyclales</taxon>
        <taxon>Rhodocyclaceae</taxon>
        <taxon>Niveibacterium</taxon>
    </lineage>
</organism>
<feature type="domain" description="Tetrapyrrole biosynthesis uroporphyrinogen III synthase" evidence="10">
    <location>
        <begin position="21"/>
        <end position="241"/>
    </location>
</feature>
<proteinExistence type="inferred from homology"/>
<keyword evidence="12" id="KW-1185">Reference proteome</keyword>
<comment type="function">
    <text evidence="6 9">Catalyzes cyclization of the linear tetrapyrrole, hydroxymethylbilane, to the macrocyclic uroporphyrinogen III.</text>
</comment>
<evidence type="ECO:0000256" key="9">
    <source>
        <dbReference type="RuleBase" id="RU366031"/>
    </source>
</evidence>
<dbReference type="EC" id="4.2.1.75" evidence="3 9"/>
<evidence type="ECO:0000256" key="2">
    <source>
        <dbReference type="ARBA" id="ARBA00008133"/>
    </source>
</evidence>
<evidence type="ECO:0000256" key="1">
    <source>
        <dbReference type="ARBA" id="ARBA00004772"/>
    </source>
</evidence>
<accession>A0ABX7M9T3</accession>
<evidence type="ECO:0000256" key="6">
    <source>
        <dbReference type="ARBA" id="ARBA00037589"/>
    </source>
</evidence>
<dbReference type="EMBL" id="CP071060">
    <property type="protein sequence ID" value="QSI76247.1"/>
    <property type="molecule type" value="Genomic_DNA"/>
</dbReference>
<reference evidence="11 12" key="1">
    <citation type="submission" date="2021-02" db="EMBL/GenBank/DDBJ databases">
        <title>Niveibacterium changnyeongensis HC41.</title>
        <authorList>
            <person name="Kang M."/>
        </authorList>
    </citation>
    <scope>NUCLEOTIDE SEQUENCE [LARGE SCALE GENOMIC DNA]</scope>
    <source>
        <strain evidence="11 12">HC41</strain>
    </source>
</reference>
<protein>
    <recommendedName>
        <fullName evidence="7 9">Uroporphyrinogen-III synthase</fullName>
        <ecNumber evidence="3 9">4.2.1.75</ecNumber>
    </recommendedName>
</protein>
<gene>
    <name evidence="11" type="ORF">JY500_17500</name>
</gene>
<evidence type="ECO:0000256" key="3">
    <source>
        <dbReference type="ARBA" id="ARBA00013109"/>
    </source>
</evidence>
<dbReference type="PANTHER" id="PTHR38042:SF1">
    <property type="entry name" value="UROPORPHYRINOGEN-III SYNTHASE, CHLOROPLASTIC"/>
    <property type="match status" value="1"/>
</dbReference>
<comment type="similarity">
    <text evidence="2 9">Belongs to the uroporphyrinogen-III synthase family.</text>
</comment>
<dbReference type="PANTHER" id="PTHR38042">
    <property type="entry name" value="UROPORPHYRINOGEN-III SYNTHASE, CHLOROPLASTIC"/>
    <property type="match status" value="1"/>
</dbReference>
<evidence type="ECO:0000313" key="11">
    <source>
        <dbReference type="EMBL" id="QSI76247.1"/>
    </source>
</evidence>
<keyword evidence="5 9" id="KW-0627">Porphyrin biosynthesis</keyword>
<name>A0ABX7M9T3_9RHOO</name>
<dbReference type="Proteomes" id="UP000663570">
    <property type="component" value="Chromosome"/>
</dbReference>
<dbReference type="InterPro" id="IPR036108">
    <property type="entry name" value="4pyrrol_syn_uPrphyn_synt_sf"/>
</dbReference>
<evidence type="ECO:0000259" key="10">
    <source>
        <dbReference type="Pfam" id="PF02602"/>
    </source>
</evidence>
<dbReference type="InterPro" id="IPR039793">
    <property type="entry name" value="UROS/Hem4"/>
</dbReference>
<dbReference type="CDD" id="cd06578">
    <property type="entry name" value="HemD"/>
    <property type="match status" value="1"/>
</dbReference>
<evidence type="ECO:0000313" key="12">
    <source>
        <dbReference type="Proteomes" id="UP000663570"/>
    </source>
</evidence>
<evidence type="ECO:0000256" key="7">
    <source>
        <dbReference type="ARBA" id="ARBA00040167"/>
    </source>
</evidence>
<dbReference type="RefSeq" id="WP_206253984.1">
    <property type="nucleotide sequence ID" value="NZ_CP071060.1"/>
</dbReference>
<dbReference type="SUPFAM" id="SSF69618">
    <property type="entry name" value="HemD-like"/>
    <property type="match status" value="1"/>
</dbReference>
<evidence type="ECO:0000256" key="8">
    <source>
        <dbReference type="ARBA" id="ARBA00048617"/>
    </source>
</evidence>
<evidence type="ECO:0000256" key="5">
    <source>
        <dbReference type="ARBA" id="ARBA00023244"/>
    </source>
</evidence>